<dbReference type="Pfam" id="PF12833">
    <property type="entry name" value="HTH_18"/>
    <property type="match status" value="1"/>
</dbReference>
<keyword evidence="1" id="KW-0805">Transcription regulation</keyword>
<dbReference type="EMBL" id="CP042434">
    <property type="protein sequence ID" value="QEC72463.1"/>
    <property type="molecule type" value="Genomic_DNA"/>
</dbReference>
<dbReference type="InterPro" id="IPR009057">
    <property type="entry name" value="Homeodomain-like_sf"/>
</dbReference>
<feature type="domain" description="HTH araC/xylS-type" evidence="4">
    <location>
        <begin position="1"/>
        <end position="100"/>
    </location>
</feature>
<keyword evidence="3" id="KW-0804">Transcription</keyword>
<dbReference type="SMART" id="SM00342">
    <property type="entry name" value="HTH_ARAC"/>
    <property type="match status" value="1"/>
</dbReference>
<evidence type="ECO:0000313" key="6">
    <source>
        <dbReference type="Proteomes" id="UP000321291"/>
    </source>
</evidence>
<evidence type="ECO:0000256" key="2">
    <source>
        <dbReference type="ARBA" id="ARBA00023125"/>
    </source>
</evidence>
<keyword evidence="2" id="KW-0238">DNA-binding</keyword>
<dbReference type="PANTHER" id="PTHR46796">
    <property type="entry name" value="HTH-TYPE TRANSCRIPTIONAL ACTIVATOR RHAS-RELATED"/>
    <property type="match status" value="1"/>
</dbReference>
<protein>
    <submittedName>
        <fullName evidence="5">AraC family transcriptional regulator</fullName>
    </submittedName>
</protein>
<proteinExistence type="predicted"/>
<dbReference type="InterPro" id="IPR050204">
    <property type="entry name" value="AraC_XylS_family_regulators"/>
</dbReference>
<accession>A0A5B8VMN8</accession>
<sequence>MVVRGLITHTHGNIDIKTLQAEINTSRKTLERAFAHYLGVHPKLYARIVRFNAVKSRLDTNNTSEPLTSAALDYGFYDSSHFTSEFKKFSGVTPKSYLKARG</sequence>
<dbReference type="PANTHER" id="PTHR46796:SF13">
    <property type="entry name" value="HTH-TYPE TRANSCRIPTIONAL ACTIVATOR RHAS"/>
    <property type="match status" value="1"/>
</dbReference>
<dbReference type="InterPro" id="IPR020449">
    <property type="entry name" value="Tscrpt_reg_AraC-type_HTH"/>
</dbReference>
<dbReference type="GO" id="GO:0003700">
    <property type="term" value="F:DNA-binding transcription factor activity"/>
    <property type="evidence" value="ECO:0007669"/>
    <property type="project" value="InterPro"/>
</dbReference>
<gene>
    <name evidence="5" type="ORF">FSB73_13045</name>
</gene>
<reference evidence="5 6" key="1">
    <citation type="journal article" date="2017" name="Int. J. Syst. Evol. Microbiol.">
        <title>Arachidicoccus ginsenosidivorans sp. nov., with ginsenoside-converting activity isolated from ginseng cultivating soil.</title>
        <authorList>
            <person name="Siddiqi M.Z."/>
            <person name="Aslam Z."/>
            <person name="Im W.T."/>
        </authorList>
    </citation>
    <scope>NUCLEOTIDE SEQUENCE [LARGE SCALE GENOMIC DNA]</scope>
    <source>
        <strain evidence="5 6">Gsoil 809</strain>
    </source>
</reference>
<name>A0A5B8VMN8_9BACT</name>
<dbReference type="SUPFAM" id="SSF46689">
    <property type="entry name" value="Homeodomain-like"/>
    <property type="match status" value="1"/>
</dbReference>
<dbReference type="AlphaFoldDB" id="A0A5B8VMN8"/>
<dbReference type="KEGG" id="agi:FSB73_13045"/>
<dbReference type="PRINTS" id="PR00032">
    <property type="entry name" value="HTHARAC"/>
</dbReference>
<evidence type="ECO:0000313" key="5">
    <source>
        <dbReference type="EMBL" id="QEC72463.1"/>
    </source>
</evidence>
<dbReference type="PROSITE" id="PS01124">
    <property type="entry name" value="HTH_ARAC_FAMILY_2"/>
    <property type="match status" value="1"/>
</dbReference>
<evidence type="ECO:0000256" key="3">
    <source>
        <dbReference type="ARBA" id="ARBA00023163"/>
    </source>
</evidence>
<dbReference type="InterPro" id="IPR018060">
    <property type="entry name" value="HTH_AraC"/>
</dbReference>
<keyword evidence="6" id="KW-1185">Reference proteome</keyword>
<dbReference type="GO" id="GO:0043565">
    <property type="term" value="F:sequence-specific DNA binding"/>
    <property type="evidence" value="ECO:0007669"/>
    <property type="project" value="InterPro"/>
</dbReference>
<dbReference type="Proteomes" id="UP000321291">
    <property type="component" value="Chromosome"/>
</dbReference>
<evidence type="ECO:0000256" key="1">
    <source>
        <dbReference type="ARBA" id="ARBA00023015"/>
    </source>
</evidence>
<dbReference type="Gene3D" id="1.10.10.60">
    <property type="entry name" value="Homeodomain-like"/>
    <property type="match status" value="1"/>
</dbReference>
<organism evidence="5 6">
    <name type="scientific">Arachidicoccus ginsenosidivorans</name>
    <dbReference type="NCBI Taxonomy" id="496057"/>
    <lineage>
        <taxon>Bacteria</taxon>
        <taxon>Pseudomonadati</taxon>
        <taxon>Bacteroidota</taxon>
        <taxon>Chitinophagia</taxon>
        <taxon>Chitinophagales</taxon>
        <taxon>Chitinophagaceae</taxon>
        <taxon>Arachidicoccus</taxon>
    </lineage>
</organism>
<evidence type="ECO:0000259" key="4">
    <source>
        <dbReference type="PROSITE" id="PS01124"/>
    </source>
</evidence>